<evidence type="ECO:0000256" key="9">
    <source>
        <dbReference type="ARBA" id="ARBA00025958"/>
    </source>
</evidence>
<dbReference type="OrthoDB" id="46583at2759"/>
<evidence type="ECO:0000256" key="5">
    <source>
        <dbReference type="ARBA" id="ARBA00023125"/>
    </source>
</evidence>
<comment type="subcellular location">
    <subcellularLocation>
        <location evidence="1">Nucleus</location>
    </subcellularLocation>
</comment>
<evidence type="ECO:0000256" key="2">
    <source>
        <dbReference type="ARBA" id="ARBA00010410"/>
    </source>
</evidence>
<dbReference type="GO" id="GO:0001046">
    <property type="term" value="F:core promoter sequence-specific DNA binding"/>
    <property type="evidence" value="ECO:0007669"/>
    <property type="project" value="TreeGrafter"/>
</dbReference>
<comment type="similarity">
    <text evidence="2">Belongs to the SNAPC3/SRD2 family.</text>
</comment>
<dbReference type="InterPro" id="IPR022042">
    <property type="entry name" value="snRNA-activating_su3"/>
</dbReference>
<sequence>MHKVYPPNKYRCSKRIPLKRYFEEYGEIYKKIPKNSKSKKTEDKKLETILDDRKIFDKEKRQELIKLCSIYNKEHESKDGPSTSKSQAKKRMREPIVVSEEAKRLHTVRTRMKYHGKFQQKHQDDEGYVCELKPHKSKKTNIQPATEFAVSIRVYYPFYCDGLSGSFTKLRFSHEIVVLGSNTLTDLRDKISCRADFGVCIEVEHPNDELPSMPTAKEKYPSGFIFINNVFYNDMRHENAIDYSEVIRNWAKKNKHRTSIDSENGRDQNH</sequence>
<dbReference type="Proteomes" id="UP000801492">
    <property type="component" value="Unassembled WGS sequence"/>
</dbReference>
<dbReference type="GO" id="GO:0005634">
    <property type="term" value="C:nucleus"/>
    <property type="evidence" value="ECO:0007669"/>
    <property type="project" value="UniProtKB-SubCell"/>
</dbReference>
<dbReference type="GO" id="GO:0019185">
    <property type="term" value="C:snRNA-activating protein complex"/>
    <property type="evidence" value="ECO:0007669"/>
    <property type="project" value="TreeGrafter"/>
</dbReference>
<keyword evidence="6" id="KW-0804">Transcription</keyword>
<evidence type="ECO:0000256" key="3">
    <source>
        <dbReference type="ARBA" id="ARBA00013634"/>
    </source>
</evidence>
<dbReference type="Pfam" id="PF12251">
    <property type="entry name" value="SNAPC3"/>
    <property type="match status" value="1"/>
</dbReference>
<evidence type="ECO:0000256" key="4">
    <source>
        <dbReference type="ARBA" id="ARBA00023015"/>
    </source>
</evidence>
<comment type="function">
    <text evidence="8">Part of the SNAPc complex required for the transcription of both RNA polymerase II and III small-nuclear RNA genes. Binds to the proximal sequence element (PSE), a non-TATA-box basal promoter element common to these 2 types of genes. Recruits TBP and BRF2 to the U6 snRNA TATA box.</text>
</comment>
<evidence type="ECO:0000256" key="7">
    <source>
        <dbReference type="ARBA" id="ARBA00023242"/>
    </source>
</evidence>
<accession>A0A8K0CKU6</accession>
<keyword evidence="7" id="KW-0539">Nucleus</keyword>
<proteinExistence type="inferred from homology"/>
<dbReference type="PANTHER" id="PTHR13421:SF16">
    <property type="entry name" value="SNRNA-ACTIVATING PROTEIN COMPLEX SUBUNIT 3"/>
    <property type="match status" value="1"/>
</dbReference>
<evidence type="ECO:0000256" key="6">
    <source>
        <dbReference type="ARBA" id="ARBA00023163"/>
    </source>
</evidence>
<dbReference type="AlphaFoldDB" id="A0A8K0CKU6"/>
<evidence type="ECO:0000256" key="10">
    <source>
        <dbReference type="ARBA" id="ARBA00029606"/>
    </source>
</evidence>
<dbReference type="GO" id="GO:0042795">
    <property type="term" value="P:snRNA transcription by RNA polymerase II"/>
    <property type="evidence" value="ECO:0007669"/>
    <property type="project" value="TreeGrafter"/>
</dbReference>
<evidence type="ECO:0000256" key="8">
    <source>
        <dbReference type="ARBA" id="ARBA00025193"/>
    </source>
</evidence>
<comment type="caution">
    <text evidence="12">The sequence shown here is derived from an EMBL/GenBank/DDBJ whole genome shotgun (WGS) entry which is preliminary data.</text>
</comment>
<dbReference type="GO" id="GO:0001006">
    <property type="term" value="F:RNA polymerase III type 3 promoter sequence-specific DNA binding"/>
    <property type="evidence" value="ECO:0007669"/>
    <property type="project" value="TreeGrafter"/>
</dbReference>
<comment type="subunit">
    <text evidence="9">Part of the SNAPc complex composed of 5 subunits: SNAPC1, SNAPC2, SNAPC3, SNAPC4 and SNAPC5. SNAPC3 interacts with SNAPC1.</text>
</comment>
<dbReference type="EMBL" id="VTPC01089756">
    <property type="protein sequence ID" value="KAF2885715.1"/>
    <property type="molecule type" value="Genomic_DNA"/>
</dbReference>
<evidence type="ECO:0000256" key="11">
    <source>
        <dbReference type="SAM" id="MobiDB-lite"/>
    </source>
</evidence>
<dbReference type="GO" id="GO:0042796">
    <property type="term" value="P:snRNA transcription by RNA polymerase III"/>
    <property type="evidence" value="ECO:0007669"/>
    <property type="project" value="TreeGrafter"/>
</dbReference>
<keyword evidence="13" id="KW-1185">Reference proteome</keyword>
<gene>
    <name evidence="12" type="ORF">ILUMI_20488</name>
</gene>
<keyword evidence="4" id="KW-0805">Transcription regulation</keyword>
<evidence type="ECO:0000313" key="13">
    <source>
        <dbReference type="Proteomes" id="UP000801492"/>
    </source>
</evidence>
<evidence type="ECO:0000256" key="1">
    <source>
        <dbReference type="ARBA" id="ARBA00004123"/>
    </source>
</evidence>
<dbReference type="GO" id="GO:0003681">
    <property type="term" value="F:bent DNA binding"/>
    <property type="evidence" value="ECO:0007669"/>
    <property type="project" value="TreeGrafter"/>
</dbReference>
<protein>
    <recommendedName>
        <fullName evidence="3">snRNA-activating protein complex subunit 3</fullName>
    </recommendedName>
    <alternativeName>
        <fullName evidence="10">Small nuclear RNA-activating complex polypeptide 3</fullName>
    </alternativeName>
</protein>
<dbReference type="GO" id="GO:0000978">
    <property type="term" value="F:RNA polymerase II cis-regulatory region sequence-specific DNA binding"/>
    <property type="evidence" value="ECO:0007669"/>
    <property type="project" value="TreeGrafter"/>
</dbReference>
<organism evidence="12 13">
    <name type="scientific">Ignelater luminosus</name>
    <name type="common">Cucubano</name>
    <name type="synonym">Pyrophorus luminosus</name>
    <dbReference type="NCBI Taxonomy" id="2038154"/>
    <lineage>
        <taxon>Eukaryota</taxon>
        <taxon>Metazoa</taxon>
        <taxon>Ecdysozoa</taxon>
        <taxon>Arthropoda</taxon>
        <taxon>Hexapoda</taxon>
        <taxon>Insecta</taxon>
        <taxon>Pterygota</taxon>
        <taxon>Neoptera</taxon>
        <taxon>Endopterygota</taxon>
        <taxon>Coleoptera</taxon>
        <taxon>Polyphaga</taxon>
        <taxon>Elateriformia</taxon>
        <taxon>Elateroidea</taxon>
        <taxon>Elateridae</taxon>
        <taxon>Agrypninae</taxon>
        <taxon>Pyrophorini</taxon>
        <taxon>Ignelater</taxon>
    </lineage>
</organism>
<feature type="region of interest" description="Disordered" evidence="11">
    <location>
        <begin position="75"/>
        <end position="94"/>
    </location>
</feature>
<dbReference type="PANTHER" id="PTHR13421">
    <property type="entry name" value="SNRNA-ACTIVATING PROTEIN COMPLEX SUBUNIT 3"/>
    <property type="match status" value="1"/>
</dbReference>
<reference evidence="12" key="1">
    <citation type="submission" date="2019-08" db="EMBL/GenBank/DDBJ databases">
        <title>The genome of the North American firefly Photinus pyralis.</title>
        <authorList>
            <consortium name="Photinus pyralis genome working group"/>
            <person name="Fallon T.R."/>
            <person name="Sander Lower S.E."/>
            <person name="Weng J.-K."/>
        </authorList>
    </citation>
    <scope>NUCLEOTIDE SEQUENCE</scope>
    <source>
        <strain evidence="12">TRF0915ILg1</strain>
        <tissue evidence="12">Whole body</tissue>
    </source>
</reference>
<evidence type="ECO:0000313" key="12">
    <source>
        <dbReference type="EMBL" id="KAF2885715.1"/>
    </source>
</evidence>
<keyword evidence="5" id="KW-0238">DNA-binding</keyword>
<name>A0A8K0CKU6_IGNLU</name>